<evidence type="ECO:0000313" key="4">
    <source>
        <dbReference type="Proteomes" id="UP000308697"/>
    </source>
</evidence>
<dbReference type="EMBL" id="SUMB01000013">
    <property type="protein sequence ID" value="TJZ44164.1"/>
    <property type="molecule type" value="Genomic_DNA"/>
</dbReference>
<organism evidence="3 4">
    <name type="scientific">Streptomyces piniterrae</name>
    <dbReference type="NCBI Taxonomy" id="2571125"/>
    <lineage>
        <taxon>Bacteria</taxon>
        <taxon>Bacillati</taxon>
        <taxon>Actinomycetota</taxon>
        <taxon>Actinomycetes</taxon>
        <taxon>Kitasatosporales</taxon>
        <taxon>Streptomycetaceae</taxon>
        <taxon>Streptomyces</taxon>
    </lineage>
</organism>
<dbReference type="CDD" id="cd05141">
    <property type="entry name" value="Barstar_evA4336-like"/>
    <property type="match status" value="1"/>
</dbReference>
<evidence type="ECO:0000313" key="3">
    <source>
        <dbReference type="EMBL" id="TJZ44164.1"/>
    </source>
</evidence>
<proteinExistence type="inferred from homology"/>
<dbReference type="RefSeq" id="WP_136743627.1">
    <property type="nucleotide sequence ID" value="NZ_SUMB01000013.1"/>
</dbReference>
<keyword evidence="4" id="KW-1185">Reference proteome</keyword>
<dbReference type="Gene3D" id="3.30.370.10">
    <property type="entry name" value="Barstar-like"/>
    <property type="match status" value="1"/>
</dbReference>
<evidence type="ECO:0000256" key="1">
    <source>
        <dbReference type="ARBA" id="ARBA00006845"/>
    </source>
</evidence>
<feature type="domain" description="Barstar (barnase inhibitor)" evidence="2">
    <location>
        <begin position="49"/>
        <end position="140"/>
    </location>
</feature>
<name>A0A4U0N3K0_9ACTN</name>
<protein>
    <recommendedName>
        <fullName evidence="2">Barstar (barnase inhibitor) domain-containing protein</fullName>
    </recommendedName>
</protein>
<evidence type="ECO:0000259" key="2">
    <source>
        <dbReference type="Pfam" id="PF01337"/>
    </source>
</evidence>
<dbReference type="Pfam" id="PF01337">
    <property type="entry name" value="Barstar"/>
    <property type="match status" value="1"/>
</dbReference>
<gene>
    <name evidence="3" type="ORF">FCH28_31715</name>
</gene>
<dbReference type="OrthoDB" id="5184890at2"/>
<dbReference type="SUPFAM" id="SSF52038">
    <property type="entry name" value="Barstar-related"/>
    <property type="match status" value="1"/>
</dbReference>
<dbReference type="Proteomes" id="UP000308697">
    <property type="component" value="Unassembled WGS sequence"/>
</dbReference>
<dbReference type="AlphaFoldDB" id="A0A4U0N3K0"/>
<dbReference type="InterPro" id="IPR000468">
    <property type="entry name" value="Barstar"/>
</dbReference>
<reference evidence="3 4" key="1">
    <citation type="submission" date="2019-04" db="EMBL/GenBank/DDBJ databases">
        <title>Streptomyces piniterrae sp. nov., a heliquinomycin-producing actinomycete isolated from rhizosphere soil of Pinus yunnanensis.</title>
        <authorList>
            <person name="Zhuang X."/>
            <person name="Zhao J."/>
        </authorList>
    </citation>
    <scope>NUCLEOTIDE SEQUENCE [LARGE SCALE GENOMIC DNA]</scope>
    <source>
        <strain evidence="4">jys28</strain>
    </source>
</reference>
<accession>A0A4U0N3K0</accession>
<sequence>MTDAVPFVPRPLAAVLDGSTPPGVLSWPADRSVADALTAAREAGWSGAALNLEGTADKAEFMDRCARALRLPDWFGRNWDALSDCLTDLSWCPADRGRLLVVTGWQDYASAAPDDWSVLEEVLADAVGYWRDKDTGLAVIMARGRARAGG</sequence>
<comment type="caution">
    <text evidence="3">The sequence shown here is derived from an EMBL/GenBank/DDBJ whole genome shotgun (WGS) entry which is preliminary data.</text>
</comment>
<comment type="similarity">
    <text evidence="1">Belongs to the barstar family.</text>
</comment>
<dbReference type="InterPro" id="IPR035905">
    <property type="entry name" value="Barstar-like_sf"/>
</dbReference>